<dbReference type="InterPro" id="IPR009057">
    <property type="entry name" value="Homeodomain-like_sf"/>
</dbReference>
<dbReference type="GO" id="GO:0003700">
    <property type="term" value="F:DNA-binding transcription factor activity"/>
    <property type="evidence" value="ECO:0007669"/>
    <property type="project" value="InterPro"/>
</dbReference>
<name>A0A3M8BRV4_9BACL</name>
<dbReference type="Pfam" id="PF20240">
    <property type="entry name" value="DUF6597"/>
    <property type="match status" value="1"/>
</dbReference>
<evidence type="ECO:0000256" key="1">
    <source>
        <dbReference type="ARBA" id="ARBA00023015"/>
    </source>
</evidence>
<feature type="domain" description="HTH araC/xylS-type" evidence="4">
    <location>
        <begin position="171"/>
        <end position="255"/>
    </location>
</feature>
<protein>
    <submittedName>
        <fullName evidence="5">AraC family transcriptional regulator</fullName>
    </submittedName>
</protein>
<evidence type="ECO:0000256" key="2">
    <source>
        <dbReference type="ARBA" id="ARBA00023125"/>
    </source>
</evidence>
<dbReference type="AlphaFoldDB" id="A0A3M8BRV4"/>
<dbReference type="Gene3D" id="1.10.10.60">
    <property type="entry name" value="Homeodomain-like"/>
    <property type="match status" value="1"/>
</dbReference>
<dbReference type="InterPro" id="IPR046532">
    <property type="entry name" value="DUF6597"/>
</dbReference>
<proteinExistence type="predicted"/>
<gene>
    <name evidence="5" type="ORF">EDM52_23700</name>
</gene>
<evidence type="ECO:0000259" key="4">
    <source>
        <dbReference type="PROSITE" id="PS01124"/>
    </source>
</evidence>
<keyword evidence="2" id="KW-0238">DNA-binding</keyword>
<dbReference type="PANTHER" id="PTHR46796:SF13">
    <property type="entry name" value="HTH-TYPE TRANSCRIPTIONAL ACTIVATOR RHAS"/>
    <property type="match status" value="1"/>
</dbReference>
<dbReference type="InterPro" id="IPR050204">
    <property type="entry name" value="AraC_XylS_family_regulators"/>
</dbReference>
<evidence type="ECO:0000313" key="6">
    <source>
        <dbReference type="Proteomes" id="UP000282028"/>
    </source>
</evidence>
<evidence type="ECO:0000256" key="3">
    <source>
        <dbReference type="ARBA" id="ARBA00023163"/>
    </source>
</evidence>
<comment type="caution">
    <text evidence="5">The sequence shown here is derived from an EMBL/GenBank/DDBJ whole genome shotgun (WGS) entry which is preliminary data.</text>
</comment>
<dbReference type="PANTHER" id="PTHR46796">
    <property type="entry name" value="HTH-TYPE TRANSCRIPTIONAL ACTIVATOR RHAS-RELATED"/>
    <property type="match status" value="1"/>
</dbReference>
<keyword evidence="1" id="KW-0805">Transcription regulation</keyword>
<dbReference type="SMART" id="SM00342">
    <property type="entry name" value="HTH_ARAC"/>
    <property type="match status" value="1"/>
</dbReference>
<dbReference type="EMBL" id="RHHR01000072">
    <property type="protein sequence ID" value="RNB65797.1"/>
    <property type="molecule type" value="Genomic_DNA"/>
</dbReference>
<sequence>MILRTYAPQMPLSMFIESFWYMQGYHPSHSRELALPDGSVEVVINLGEEQIRLFNRENKELLLGHTMICGPHVDYFVIDTAIEATTIGIHFKPGGIRMFMKEPLFELLNTHVSLDTFWGARANELRDELLAAQTPEVMFRVLERRLLSSALLPMERNPSVLYALKELPHSRVSEVIEHIGMSHRKFNQLFKEEIGMTPKQFNRIFRFQEAMRLIGNGDTIIWTDIALACGYYDQAHFIKDFQSFSGINPSDYRSISGRHHNHAALLS</sequence>
<keyword evidence="3" id="KW-0804">Transcription</keyword>
<dbReference type="Pfam" id="PF12833">
    <property type="entry name" value="HTH_18"/>
    <property type="match status" value="1"/>
</dbReference>
<dbReference type="SUPFAM" id="SSF46689">
    <property type="entry name" value="Homeodomain-like"/>
    <property type="match status" value="1"/>
</dbReference>
<reference evidence="5 6" key="1">
    <citation type="submission" date="2018-10" db="EMBL/GenBank/DDBJ databases">
        <title>Phylogenomics of Brevibacillus.</title>
        <authorList>
            <person name="Dunlap C."/>
        </authorList>
    </citation>
    <scope>NUCLEOTIDE SEQUENCE [LARGE SCALE GENOMIC DNA]</scope>
    <source>
        <strain evidence="5 6">JCM 12215</strain>
    </source>
</reference>
<dbReference type="RefSeq" id="WP_122911365.1">
    <property type="nucleotide sequence ID" value="NZ_CBCSBE010000065.1"/>
</dbReference>
<dbReference type="PROSITE" id="PS01124">
    <property type="entry name" value="HTH_ARAC_FAMILY_2"/>
    <property type="match status" value="1"/>
</dbReference>
<accession>A0A3M8BRV4</accession>
<dbReference type="Proteomes" id="UP000282028">
    <property type="component" value="Unassembled WGS sequence"/>
</dbReference>
<dbReference type="GO" id="GO:0043565">
    <property type="term" value="F:sequence-specific DNA binding"/>
    <property type="evidence" value="ECO:0007669"/>
    <property type="project" value="InterPro"/>
</dbReference>
<dbReference type="InterPro" id="IPR018060">
    <property type="entry name" value="HTH_AraC"/>
</dbReference>
<keyword evidence="6" id="KW-1185">Reference proteome</keyword>
<dbReference type="OrthoDB" id="323290at2"/>
<organism evidence="5 6">
    <name type="scientific">Brevibacillus invocatus</name>
    <dbReference type="NCBI Taxonomy" id="173959"/>
    <lineage>
        <taxon>Bacteria</taxon>
        <taxon>Bacillati</taxon>
        <taxon>Bacillota</taxon>
        <taxon>Bacilli</taxon>
        <taxon>Bacillales</taxon>
        <taxon>Paenibacillaceae</taxon>
        <taxon>Brevibacillus</taxon>
    </lineage>
</organism>
<evidence type="ECO:0000313" key="5">
    <source>
        <dbReference type="EMBL" id="RNB65797.1"/>
    </source>
</evidence>